<reference evidence="2 3" key="1">
    <citation type="submission" date="2013-05" db="EMBL/GenBank/DDBJ databases">
        <title>Genome assembly of Chondromyces apiculatus DSM 436.</title>
        <authorList>
            <person name="Sharma G."/>
            <person name="Khatri I."/>
            <person name="Kaur C."/>
            <person name="Mayilraj S."/>
            <person name="Subramanian S."/>
        </authorList>
    </citation>
    <scope>NUCLEOTIDE SEQUENCE [LARGE SCALE GENOMIC DNA]</scope>
    <source>
        <strain evidence="2 3">DSM 436</strain>
    </source>
</reference>
<dbReference type="STRING" id="1192034.CAP_3902"/>
<comment type="caution">
    <text evidence="2">The sequence shown here is derived from an EMBL/GenBank/DDBJ whole genome shotgun (WGS) entry which is preliminary data.</text>
</comment>
<dbReference type="EMBL" id="ASRX01000029">
    <property type="protein sequence ID" value="EYF04876.1"/>
    <property type="molecule type" value="Genomic_DNA"/>
</dbReference>
<sequence>MARIDRSLMLALALTGALSGALSIGCRKKAEVTAEDVAAQGALTEQSSAGSVVWSIKPDGQVRIAVKGPDGKPMETGVTGGMSVKPPVGALALATVKPVEGSGGVLTATLPPFTEDLTELRYGLKIGNASFDGVMHVPRGGTQELLDSARATEKSKLEGKKGPHGGVIQVVGLDRVEILGDKASALVRVYLLDAMLQPAPIGERKLDIKLGLVGARSQVLDLLPNRKENFYEGMLRGKIEPRKITVALVEGGVTRVALCGWQPGRVVPVGQSAPVIGIFINDIWGGDAPLPTPGGDHGHDHHGHDHGHDDHGHHDP</sequence>
<organism evidence="2 3">
    <name type="scientific">Chondromyces apiculatus DSM 436</name>
    <dbReference type="NCBI Taxonomy" id="1192034"/>
    <lineage>
        <taxon>Bacteria</taxon>
        <taxon>Pseudomonadati</taxon>
        <taxon>Myxococcota</taxon>
        <taxon>Polyangia</taxon>
        <taxon>Polyangiales</taxon>
        <taxon>Polyangiaceae</taxon>
        <taxon>Chondromyces</taxon>
    </lineage>
</organism>
<evidence type="ECO:0000256" key="1">
    <source>
        <dbReference type="SAM" id="MobiDB-lite"/>
    </source>
</evidence>
<name>A0A017T8D8_9BACT</name>
<evidence type="ECO:0000313" key="3">
    <source>
        <dbReference type="Proteomes" id="UP000019678"/>
    </source>
</evidence>
<dbReference type="RefSeq" id="WP_052375545.1">
    <property type="nucleotide sequence ID" value="NZ_ASRX01000029.1"/>
</dbReference>
<feature type="compositionally biased region" description="Basic and acidic residues" evidence="1">
    <location>
        <begin position="296"/>
        <end position="316"/>
    </location>
</feature>
<dbReference type="Proteomes" id="UP000019678">
    <property type="component" value="Unassembled WGS sequence"/>
</dbReference>
<dbReference type="OrthoDB" id="5505756at2"/>
<protein>
    <submittedName>
        <fullName evidence="2">Uncharacterized protein</fullName>
    </submittedName>
</protein>
<feature type="region of interest" description="Disordered" evidence="1">
    <location>
        <begin position="289"/>
        <end position="316"/>
    </location>
</feature>
<evidence type="ECO:0000313" key="2">
    <source>
        <dbReference type="EMBL" id="EYF04876.1"/>
    </source>
</evidence>
<accession>A0A017T8D8</accession>
<proteinExistence type="predicted"/>
<dbReference type="AlphaFoldDB" id="A0A017T8D8"/>
<dbReference type="PROSITE" id="PS51257">
    <property type="entry name" value="PROKAR_LIPOPROTEIN"/>
    <property type="match status" value="1"/>
</dbReference>
<keyword evidence="3" id="KW-1185">Reference proteome</keyword>
<gene>
    <name evidence="2" type="ORF">CAP_3902</name>
</gene>